<dbReference type="PANTHER" id="PTHR33156:SF2">
    <property type="entry name" value="OS01G0738000 PROTEIN"/>
    <property type="match status" value="1"/>
</dbReference>
<protein>
    <submittedName>
        <fullName evidence="1">Uncharacterized protein</fullName>
    </submittedName>
</protein>
<proteinExistence type="predicted"/>
<evidence type="ECO:0000313" key="1">
    <source>
        <dbReference type="EMBL" id="KAD6796043.1"/>
    </source>
</evidence>
<dbReference type="OrthoDB" id="1112931at2759"/>
<organism evidence="1 2">
    <name type="scientific">Mikania micrantha</name>
    <name type="common">bitter vine</name>
    <dbReference type="NCBI Taxonomy" id="192012"/>
    <lineage>
        <taxon>Eukaryota</taxon>
        <taxon>Viridiplantae</taxon>
        <taxon>Streptophyta</taxon>
        <taxon>Embryophyta</taxon>
        <taxon>Tracheophyta</taxon>
        <taxon>Spermatophyta</taxon>
        <taxon>Magnoliopsida</taxon>
        <taxon>eudicotyledons</taxon>
        <taxon>Gunneridae</taxon>
        <taxon>Pentapetalae</taxon>
        <taxon>asterids</taxon>
        <taxon>campanulids</taxon>
        <taxon>Asterales</taxon>
        <taxon>Asteraceae</taxon>
        <taxon>Asteroideae</taxon>
        <taxon>Heliantheae alliance</taxon>
        <taxon>Eupatorieae</taxon>
        <taxon>Mikania</taxon>
    </lineage>
</organism>
<dbReference type="InterPro" id="IPR043459">
    <property type="entry name" value="NFD6/NOXY2-like"/>
</dbReference>
<dbReference type="Proteomes" id="UP000326396">
    <property type="component" value="Linkage Group LG11"/>
</dbReference>
<name>A0A5N6PQ39_9ASTR</name>
<accession>A0A5N6PQ39</accession>
<evidence type="ECO:0000313" key="2">
    <source>
        <dbReference type="Proteomes" id="UP000326396"/>
    </source>
</evidence>
<dbReference type="PANTHER" id="PTHR33156">
    <property type="entry name" value="OS02G0230000 PROTEIN"/>
    <property type="match status" value="1"/>
</dbReference>
<dbReference type="AlphaFoldDB" id="A0A5N6PQ39"/>
<keyword evidence="2" id="KW-1185">Reference proteome</keyword>
<dbReference type="EMBL" id="SZYD01000003">
    <property type="protein sequence ID" value="KAD6796043.1"/>
    <property type="molecule type" value="Genomic_DNA"/>
</dbReference>
<reference evidence="1 2" key="1">
    <citation type="submission" date="2019-05" db="EMBL/GenBank/DDBJ databases">
        <title>Mikania micrantha, genome provides insights into the molecular mechanism of rapid growth.</title>
        <authorList>
            <person name="Liu B."/>
        </authorList>
    </citation>
    <scope>NUCLEOTIDE SEQUENCE [LARGE SCALE GENOMIC DNA]</scope>
    <source>
        <strain evidence="1">NLD-2019</strain>
        <tissue evidence="1">Leaf</tissue>
    </source>
</reference>
<comment type="caution">
    <text evidence="1">The sequence shown here is derived from an EMBL/GenBank/DDBJ whole genome shotgun (WGS) entry which is preliminary data.</text>
</comment>
<sequence length="129" mass="14191">MASSPGKHLLQRVRSLLTSTRKLQFQSNITGLLPESSKTFSGITGCRNPRFLSRLPVELGSMQSLMPLHSVTASALLQSMLSSEIGQWGSLSEGASFKLAFEFQGFVKITALDQHYILPMANMLLETIF</sequence>
<gene>
    <name evidence="1" type="ORF">E3N88_06939</name>
</gene>
<dbReference type="GO" id="GO:0005739">
    <property type="term" value="C:mitochondrion"/>
    <property type="evidence" value="ECO:0007669"/>
    <property type="project" value="TreeGrafter"/>
</dbReference>